<accession>A0A9P0E9B1</accession>
<organism evidence="7 8">
    <name type="scientific">Nezara viridula</name>
    <name type="common">Southern green stink bug</name>
    <name type="synonym">Cimex viridulus</name>
    <dbReference type="NCBI Taxonomy" id="85310"/>
    <lineage>
        <taxon>Eukaryota</taxon>
        <taxon>Metazoa</taxon>
        <taxon>Ecdysozoa</taxon>
        <taxon>Arthropoda</taxon>
        <taxon>Hexapoda</taxon>
        <taxon>Insecta</taxon>
        <taxon>Pterygota</taxon>
        <taxon>Neoptera</taxon>
        <taxon>Paraneoptera</taxon>
        <taxon>Hemiptera</taxon>
        <taxon>Heteroptera</taxon>
        <taxon>Panheteroptera</taxon>
        <taxon>Pentatomomorpha</taxon>
        <taxon>Pentatomoidea</taxon>
        <taxon>Pentatomidae</taxon>
        <taxon>Pentatominae</taxon>
        <taxon>Nezara</taxon>
    </lineage>
</organism>
<dbReference type="CDD" id="cd14694">
    <property type="entry name" value="bZIP_NFIL3"/>
    <property type="match status" value="1"/>
</dbReference>
<dbReference type="AlphaFoldDB" id="A0A9P0E9B1"/>
<evidence type="ECO:0000256" key="3">
    <source>
        <dbReference type="ARBA" id="ARBA00023125"/>
    </source>
</evidence>
<dbReference type="GO" id="GO:0003700">
    <property type="term" value="F:DNA-binding transcription factor activity"/>
    <property type="evidence" value="ECO:0007669"/>
    <property type="project" value="InterPro"/>
</dbReference>
<dbReference type="InterPro" id="IPR047106">
    <property type="entry name" value="NFIL3-like_bZIP"/>
</dbReference>
<dbReference type="Gene3D" id="1.20.5.170">
    <property type="match status" value="1"/>
</dbReference>
<dbReference type="OrthoDB" id="6151507at2759"/>
<dbReference type="FunFam" id="1.20.5.170:FF:000025">
    <property type="entry name" value="nuclear factor interleukin-3-regulated protein-like"/>
    <property type="match status" value="1"/>
</dbReference>
<feature type="domain" description="BZIP" evidence="6">
    <location>
        <begin position="141"/>
        <end position="193"/>
    </location>
</feature>
<keyword evidence="2" id="KW-0805">Transcription regulation</keyword>
<dbReference type="PANTHER" id="PTHR15284">
    <property type="entry name" value="NUCLEAR FACTOR INTERLEUKIN-3-REGULATED PROTEIN"/>
    <property type="match status" value="1"/>
</dbReference>
<evidence type="ECO:0000256" key="2">
    <source>
        <dbReference type="ARBA" id="ARBA00023015"/>
    </source>
</evidence>
<dbReference type="PANTHER" id="PTHR15284:SF0">
    <property type="entry name" value="GH23983P"/>
    <property type="match status" value="1"/>
</dbReference>
<dbReference type="InterPro" id="IPR046347">
    <property type="entry name" value="bZIP_sf"/>
</dbReference>
<dbReference type="PROSITE" id="PS50217">
    <property type="entry name" value="BZIP"/>
    <property type="match status" value="1"/>
</dbReference>
<sequence>MVACAFTRHWRTRQLPPVWKMLSMMSQLSQMNVAEFVERQNSSPANGETPLHAHITPTNNNNNVIANKGSINCISASRYLFLQHNLDISAIPRDGNIISSPETTSIGENYSPKFDVSSHFQRRCLFRQRKRQEFIPANKKDKTYWERRRRNNESAKRSREKHVYNDMILEHKVLELSKENHILKAQLAVIKDKYGISGESVVNVEQVMASCPTNDEILRIIKSTNSSTPPVMYRQSSLPIPPPIIYRTANTGPSSPIVPIRQVFNPVSPALNPPVLEAAGNSLLNLSRSRPIEFSISKESPLASGSGEVSLASNKSLPHKLRHKSLLNDEKVAVTALLSLHNINKEAPFRARPPWDG</sequence>
<evidence type="ECO:0000313" key="7">
    <source>
        <dbReference type="EMBL" id="CAH1394001.1"/>
    </source>
</evidence>
<keyword evidence="4" id="KW-0804">Transcription</keyword>
<dbReference type="GO" id="GO:0005634">
    <property type="term" value="C:nucleus"/>
    <property type="evidence" value="ECO:0007669"/>
    <property type="project" value="UniProtKB-ARBA"/>
</dbReference>
<keyword evidence="3" id="KW-0238">DNA-binding</keyword>
<dbReference type="SUPFAM" id="SSF57959">
    <property type="entry name" value="Leucine zipper domain"/>
    <property type="match status" value="1"/>
</dbReference>
<proteinExistence type="inferred from homology"/>
<evidence type="ECO:0000256" key="1">
    <source>
        <dbReference type="ARBA" id="ARBA00006079"/>
    </source>
</evidence>
<evidence type="ECO:0000259" key="6">
    <source>
        <dbReference type="PROSITE" id="PS50217"/>
    </source>
</evidence>
<keyword evidence="8" id="KW-1185">Reference proteome</keyword>
<dbReference type="InterPro" id="IPR047229">
    <property type="entry name" value="NFIL3-like"/>
</dbReference>
<gene>
    <name evidence="7" type="ORF">NEZAVI_LOCUS4567</name>
</gene>
<dbReference type="InterPro" id="IPR004827">
    <property type="entry name" value="bZIP"/>
</dbReference>
<evidence type="ECO:0000313" key="8">
    <source>
        <dbReference type="Proteomes" id="UP001152798"/>
    </source>
</evidence>
<dbReference type="Proteomes" id="UP001152798">
    <property type="component" value="Chromosome 2"/>
</dbReference>
<reference evidence="7" key="1">
    <citation type="submission" date="2022-01" db="EMBL/GenBank/DDBJ databases">
        <authorList>
            <person name="King R."/>
        </authorList>
    </citation>
    <scope>NUCLEOTIDE SEQUENCE</scope>
</reference>
<protein>
    <recommendedName>
        <fullName evidence="6">BZIP domain-containing protein</fullName>
    </recommendedName>
</protein>
<dbReference type="SMART" id="SM00338">
    <property type="entry name" value="BRLZ"/>
    <property type="match status" value="1"/>
</dbReference>
<comment type="similarity">
    <text evidence="1">Belongs to the bZIP family. NFIL3 subfamily.</text>
</comment>
<dbReference type="PROSITE" id="PS00036">
    <property type="entry name" value="BZIP_BASIC"/>
    <property type="match status" value="1"/>
</dbReference>
<evidence type="ECO:0000256" key="4">
    <source>
        <dbReference type="ARBA" id="ARBA00023163"/>
    </source>
</evidence>
<name>A0A9P0E9B1_NEZVI</name>
<dbReference type="GO" id="GO:0003677">
    <property type="term" value="F:DNA binding"/>
    <property type="evidence" value="ECO:0007669"/>
    <property type="project" value="UniProtKB-KW"/>
</dbReference>
<dbReference type="GO" id="GO:0007623">
    <property type="term" value="P:circadian rhythm"/>
    <property type="evidence" value="ECO:0007669"/>
    <property type="project" value="TreeGrafter"/>
</dbReference>
<dbReference type="Pfam" id="PF07716">
    <property type="entry name" value="bZIP_2"/>
    <property type="match status" value="1"/>
</dbReference>
<dbReference type="EMBL" id="OV725078">
    <property type="protein sequence ID" value="CAH1394001.1"/>
    <property type="molecule type" value="Genomic_DNA"/>
</dbReference>
<evidence type="ECO:0000256" key="5">
    <source>
        <dbReference type="ARBA" id="ARBA00023242"/>
    </source>
</evidence>
<keyword evidence="5" id="KW-0539">Nucleus</keyword>